<sequence>METNLQHEDLLIQLRAKLNEEKVKLWESPYILPDGAVSQSLQDLAKKYATELSLDIEVVLQAMHELQLHSIDRSKANAEFKETGCATFRIKATLPGEKPRVLKVQSKLDAAGSDLIKIVAEEMKVTESRVKLIINGKVIKPVPSLEEQGVKNGTQIMALIMSEAPETVKKEDTMYMEMKATRDDAALLSEYVDDLADDDEYIKLEDQSGKTVELPPLERRSLLVGLALHERGRAAAKQRDYPLALVLLLEADRQLSECSSSILKTVDNWALLQLDIAWCYLCLQSLSSAADAAARLARAEESFKNSYGENHQRLIALKGTAANERVLLMRLYLLQGIVAYHQNKRAEARALLEKAENELNFLRVDETSVAALMELGWSRGQARTGLRATGGDLDRAHHYLADKRAVREQEREKHRRERQRRALGLCLDGSEVRQQLLEALVGMGYPRRLATLALRNANNHAAEAVRLIQEQPELLEDSDMSSEETESPSSEDSIVVPDEKLVAEIAAMGYDEEEAKTALRVAKNQAGQAVDLLVAGGGHLPADDPENPSTSSGAASRKRQKKHKRDKKKREREQALDRLSRAIRAEEDEHLDTSLLEEEEFLAQYKSLL</sequence>
<dbReference type="SMART" id="SM00165">
    <property type="entry name" value="UBA"/>
    <property type="match status" value="3"/>
</dbReference>
<feature type="domain" description="UBA" evidence="3">
    <location>
        <begin position="431"/>
        <end position="471"/>
    </location>
</feature>
<keyword evidence="1" id="KW-0175">Coiled coil</keyword>
<dbReference type="InterPro" id="IPR041207">
    <property type="entry name" value="NUB1_ubiquitin-like_dom"/>
</dbReference>
<protein>
    <recommendedName>
        <fullName evidence="7">NEDD8 ultimate buster 1</fullName>
    </recommendedName>
</protein>
<evidence type="ECO:0000259" key="4">
    <source>
        <dbReference type="PROSITE" id="PS50053"/>
    </source>
</evidence>
<evidence type="ECO:0000313" key="6">
    <source>
        <dbReference type="Proteomes" id="UP001549921"/>
    </source>
</evidence>
<accession>A0ABD0SZE2</accession>
<name>A0ABD0SZE2_LOXSC</name>
<evidence type="ECO:0000259" key="3">
    <source>
        <dbReference type="PROSITE" id="PS50030"/>
    </source>
</evidence>
<feature type="region of interest" description="Disordered" evidence="2">
    <location>
        <begin position="532"/>
        <end position="591"/>
    </location>
</feature>
<dbReference type="PROSITE" id="PS50030">
    <property type="entry name" value="UBA"/>
    <property type="match status" value="3"/>
</dbReference>
<dbReference type="Gene3D" id="1.10.8.10">
    <property type="entry name" value="DNA helicase RuvA subunit, C-terminal domain"/>
    <property type="match status" value="3"/>
</dbReference>
<dbReference type="InterPro" id="IPR000626">
    <property type="entry name" value="Ubiquitin-like_dom"/>
</dbReference>
<organism evidence="5 6">
    <name type="scientific">Loxostege sticticalis</name>
    <name type="common">Beet webworm moth</name>
    <dbReference type="NCBI Taxonomy" id="481309"/>
    <lineage>
        <taxon>Eukaryota</taxon>
        <taxon>Metazoa</taxon>
        <taxon>Ecdysozoa</taxon>
        <taxon>Arthropoda</taxon>
        <taxon>Hexapoda</taxon>
        <taxon>Insecta</taxon>
        <taxon>Pterygota</taxon>
        <taxon>Neoptera</taxon>
        <taxon>Endopterygota</taxon>
        <taxon>Lepidoptera</taxon>
        <taxon>Glossata</taxon>
        <taxon>Ditrysia</taxon>
        <taxon>Pyraloidea</taxon>
        <taxon>Crambidae</taxon>
        <taxon>Pyraustinae</taxon>
        <taxon>Loxostege</taxon>
    </lineage>
</organism>
<dbReference type="Proteomes" id="UP001549921">
    <property type="component" value="Unassembled WGS sequence"/>
</dbReference>
<dbReference type="PROSITE" id="PS50053">
    <property type="entry name" value="UBIQUITIN_2"/>
    <property type="match status" value="1"/>
</dbReference>
<feature type="domain" description="Ubiquitin-like" evidence="4">
    <location>
        <begin position="90"/>
        <end position="165"/>
    </location>
</feature>
<dbReference type="InterPro" id="IPR011990">
    <property type="entry name" value="TPR-like_helical_dom_sf"/>
</dbReference>
<feature type="coiled-coil region" evidence="1">
    <location>
        <begin position="338"/>
        <end position="365"/>
    </location>
</feature>
<dbReference type="PANTHER" id="PTHR12948">
    <property type="entry name" value="NEDD8 ULTIMATE BUSTER-1 BS4 PROTEIN"/>
    <property type="match status" value="1"/>
</dbReference>
<proteinExistence type="predicted"/>
<dbReference type="InterPro" id="IPR009060">
    <property type="entry name" value="UBA-like_sf"/>
</dbReference>
<dbReference type="PANTHER" id="PTHR12948:SF3">
    <property type="entry name" value="NEDD8 ULTIMATE BUSTER 1"/>
    <property type="match status" value="1"/>
</dbReference>
<dbReference type="SUPFAM" id="SSF54236">
    <property type="entry name" value="Ubiquitin-like"/>
    <property type="match status" value="1"/>
</dbReference>
<dbReference type="EMBL" id="JBEDNZ010000014">
    <property type="protein sequence ID" value="KAL0830198.1"/>
    <property type="molecule type" value="Genomic_DNA"/>
</dbReference>
<gene>
    <name evidence="5" type="ORF">ABMA28_003653</name>
</gene>
<dbReference type="SUPFAM" id="SSF46934">
    <property type="entry name" value="UBA-like"/>
    <property type="match status" value="3"/>
</dbReference>
<feature type="region of interest" description="Disordered" evidence="2">
    <location>
        <begin position="476"/>
        <end position="497"/>
    </location>
</feature>
<dbReference type="InterPro" id="IPR015940">
    <property type="entry name" value="UBA"/>
</dbReference>
<evidence type="ECO:0000256" key="1">
    <source>
        <dbReference type="SAM" id="Coils"/>
    </source>
</evidence>
<comment type="caution">
    <text evidence="5">The sequence shown here is derived from an EMBL/GenBank/DDBJ whole genome shotgun (WGS) entry which is preliminary data.</text>
</comment>
<dbReference type="Gene3D" id="3.10.20.90">
    <property type="entry name" value="Phosphatidylinositol 3-kinase Catalytic Subunit, Chain A, domain 1"/>
    <property type="match status" value="1"/>
</dbReference>
<reference evidence="5 6" key="1">
    <citation type="submission" date="2024-06" db="EMBL/GenBank/DDBJ databases">
        <title>A chromosome-level genome assembly of beet webworm, Loxostege sticticalis.</title>
        <authorList>
            <person name="Zhang Y."/>
        </authorList>
    </citation>
    <scope>NUCLEOTIDE SEQUENCE [LARGE SCALE GENOMIC DNA]</scope>
    <source>
        <strain evidence="5">AQ028</strain>
        <tissue evidence="5">Male pupae</tissue>
    </source>
</reference>
<feature type="compositionally biased region" description="Basic residues" evidence="2">
    <location>
        <begin position="556"/>
        <end position="570"/>
    </location>
</feature>
<evidence type="ECO:0008006" key="7">
    <source>
        <dbReference type="Google" id="ProtNLM"/>
    </source>
</evidence>
<dbReference type="SUPFAM" id="SSF48452">
    <property type="entry name" value="TPR-like"/>
    <property type="match status" value="1"/>
</dbReference>
<dbReference type="InterPro" id="IPR029071">
    <property type="entry name" value="Ubiquitin-like_domsf"/>
</dbReference>
<dbReference type="Pfam" id="PF00627">
    <property type="entry name" value="UBA"/>
    <property type="match status" value="3"/>
</dbReference>
<feature type="domain" description="UBA" evidence="3">
    <location>
        <begin position="363"/>
        <end position="403"/>
    </location>
</feature>
<dbReference type="CDD" id="cd17062">
    <property type="entry name" value="Ubl_NUB1"/>
    <property type="match status" value="1"/>
</dbReference>
<dbReference type="CDD" id="cd14270">
    <property type="entry name" value="UBA"/>
    <property type="match status" value="1"/>
</dbReference>
<feature type="compositionally biased region" description="Acidic residues" evidence="2">
    <location>
        <begin position="476"/>
        <end position="486"/>
    </location>
</feature>
<dbReference type="Pfam" id="PF18037">
    <property type="entry name" value="Ubiquitin_5"/>
    <property type="match status" value="1"/>
</dbReference>
<dbReference type="AlphaFoldDB" id="A0ABD0SZE2"/>
<dbReference type="CDD" id="cd14291">
    <property type="entry name" value="UBA1_NUB1_like"/>
    <property type="match status" value="1"/>
</dbReference>
<feature type="compositionally biased region" description="Basic and acidic residues" evidence="2">
    <location>
        <begin position="571"/>
        <end position="587"/>
    </location>
</feature>
<feature type="domain" description="UBA" evidence="3">
    <location>
        <begin position="496"/>
        <end position="536"/>
    </location>
</feature>
<dbReference type="InterPro" id="IPR039749">
    <property type="entry name" value="NUB1"/>
</dbReference>
<evidence type="ECO:0000313" key="5">
    <source>
        <dbReference type="EMBL" id="KAL0830198.1"/>
    </source>
</evidence>
<evidence type="ECO:0000256" key="2">
    <source>
        <dbReference type="SAM" id="MobiDB-lite"/>
    </source>
</evidence>